<evidence type="ECO:0000256" key="1">
    <source>
        <dbReference type="SAM" id="MobiDB-lite"/>
    </source>
</evidence>
<accession>A0A9W8YY55</accession>
<feature type="compositionally biased region" description="Polar residues" evidence="1">
    <location>
        <begin position="148"/>
        <end position="158"/>
    </location>
</feature>
<dbReference type="AlphaFoldDB" id="A0A9W8YY55"/>
<proteinExistence type="predicted"/>
<reference evidence="2" key="1">
    <citation type="submission" date="2022-10" db="EMBL/GenBank/DDBJ databases">
        <title>Tapping the CABI collections for fungal endophytes: first genome assemblies for Collariella, Neodidymelliopsis, Ascochyta clinopodiicola, Didymella pomorum, Didymosphaeria variabile, Neocosmospora piperis and Neocucurbitaria cava.</title>
        <authorList>
            <person name="Hill R."/>
        </authorList>
    </citation>
    <scope>NUCLEOTIDE SEQUENCE</scope>
    <source>
        <strain evidence="2">IMI 355082</strain>
    </source>
</reference>
<feature type="compositionally biased region" description="Low complexity" evidence="1">
    <location>
        <begin position="168"/>
        <end position="179"/>
    </location>
</feature>
<feature type="compositionally biased region" description="Polar residues" evidence="1">
    <location>
        <begin position="228"/>
        <end position="237"/>
    </location>
</feature>
<comment type="caution">
    <text evidence="2">The sequence shown here is derived from an EMBL/GenBank/DDBJ whole genome shotgun (WGS) entry which is preliminary data.</text>
</comment>
<dbReference type="OrthoDB" id="5231113at2759"/>
<dbReference type="EMBL" id="JAPEVB010000002">
    <property type="protein sequence ID" value="KAJ4392977.1"/>
    <property type="molecule type" value="Genomic_DNA"/>
</dbReference>
<keyword evidence="3" id="KW-1185">Reference proteome</keyword>
<evidence type="ECO:0000313" key="3">
    <source>
        <dbReference type="Proteomes" id="UP001140453"/>
    </source>
</evidence>
<name>A0A9W8YY55_9PEZI</name>
<feature type="region of interest" description="Disordered" evidence="1">
    <location>
        <begin position="498"/>
        <end position="554"/>
    </location>
</feature>
<organism evidence="2 3">
    <name type="scientific">Gnomoniopsis smithogilvyi</name>
    <dbReference type="NCBI Taxonomy" id="1191159"/>
    <lineage>
        <taxon>Eukaryota</taxon>
        <taxon>Fungi</taxon>
        <taxon>Dikarya</taxon>
        <taxon>Ascomycota</taxon>
        <taxon>Pezizomycotina</taxon>
        <taxon>Sordariomycetes</taxon>
        <taxon>Sordariomycetidae</taxon>
        <taxon>Diaporthales</taxon>
        <taxon>Gnomoniaceae</taxon>
        <taxon>Gnomoniopsis</taxon>
    </lineage>
</organism>
<evidence type="ECO:0000313" key="2">
    <source>
        <dbReference type="EMBL" id="KAJ4392977.1"/>
    </source>
</evidence>
<sequence length="651" mass="71729">METQKGNSSFRMQLARVSVDGDDQPIAREATLCLRTQQAQTMLPGFHHHFMDIYIDGDLMACWDLSLLKHHLSYQLIRIFSSFAISKHISMTLPLPLNSPAASQNNDDDLKNIRLYFNKAQGFHTAISWLSKQAEMVHRDGRPATTLGFHSSSSSKLGEQTVRPSVKPSTAPSTQPPASHLREKTGSRPQSRGAQLPAPQQSGHPQSRIMSLDGREAAPQYLQRPRSRLQSRGQEQSMFHGFPAKRRPSNYRQNMFALQEADRSVMAVPNMGAYINDDKRLHGVLMPRVGDLPTRTMSAAPMGATLPPRYSGPFDGAAALHASLPTALDAHADRLSPKNPRVAPHFASSQEENVPSGHHFPATTFEPDRGTAMRLSQIRALGSMPTQSTIRAHNMSFDVDDSRGNALDVPARRRRVMSMAPSDARIPVTSPDPLNIERRSNPSSQNLRMSTVSDTLPRVAVRVSGVPPPSLCVATAPASQAQSEEDPSFKGACAARVPAQIDDRQTGYKRPPSAQAERKISEKRRKANQPMKRATRQVGPDNAAGDSVPSTLEETQTEMMRPALAAPSLDYEHPMTAFTASKDTQMVDRASQTEPPSRRRVDVLHLSAALKLDAHLLQETTQWENLADLNQGLLSLSTQLVKGLYDMCRNE</sequence>
<feature type="compositionally biased region" description="Polar residues" evidence="1">
    <location>
        <begin position="187"/>
        <end position="208"/>
    </location>
</feature>
<feature type="region of interest" description="Disordered" evidence="1">
    <location>
        <begin position="423"/>
        <end position="448"/>
    </location>
</feature>
<feature type="region of interest" description="Disordered" evidence="1">
    <location>
        <begin position="143"/>
        <end position="208"/>
    </location>
</feature>
<gene>
    <name evidence="2" type="ORF">N0V93_002181</name>
</gene>
<feature type="region of interest" description="Disordered" evidence="1">
    <location>
        <begin position="220"/>
        <end position="247"/>
    </location>
</feature>
<protein>
    <submittedName>
        <fullName evidence="2">Uncharacterized protein</fullName>
    </submittedName>
</protein>
<dbReference type="Proteomes" id="UP001140453">
    <property type="component" value="Unassembled WGS sequence"/>
</dbReference>